<dbReference type="HAMAP" id="MF_01006">
    <property type="entry name" value="Undec_diphosphatase"/>
    <property type="match status" value="1"/>
</dbReference>
<evidence type="ECO:0000256" key="3">
    <source>
        <dbReference type="ARBA" id="ARBA00012374"/>
    </source>
</evidence>
<keyword evidence="12 17" id="KW-0046">Antibiotic resistance</keyword>
<dbReference type="PANTHER" id="PTHR30622:SF3">
    <property type="entry name" value="UNDECAPRENYL-DIPHOSPHATASE"/>
    <property type="match status" value="1"/>
</dbReference>
<dbReference type="GO" id="GO:0050380">
    <property type="term" value="F:undecaprenyl-diphosphatase activity"/>
    <property type="evidence" value="ECO:0007669"/>
    <property type="project" value="UniProtKB-UniRule"/>
</dbReference>
<evidence type="ECO:0000256" key="11">
    <source>
        <dbReference type="ARBA" id="ARBA00023136"/>
    </source>
</evidence>
<evidence type="ECO:0000313" key="19">
    <source>
        <dbReference type="Proteomes" id="UP000003011"/>
    </source>
</evidence>
<dbReference type="GO" id="GO:0046677">
    <property type="term" value="P:response to antibiotic"/>
    <property type="evidence" value="ECO:0007669"/>
    <property type="project" value="UniProtKB-UniRule"/>
</dbReference>
<evidence type="ECO:0000256" key="12">
    <source>
        <dbReference type="ARBA" id="ARBA00023251"/>
    </source>
</evidence>
<accession>G5GJU8</accession>
<comment type="subcellular location">
    <subcellularLocation>
        <location evidence="1 17">Cell membrane</location>
        <topology evidence="1 17">Multi-pass membrane protein</topology>
    </subcellularLocation>
</comment>
<feature type="transmembrane region" description="Helical" evidence="17">
    <location>
        <begin position="223"/>
        <end position="248"/>
    </location>
</feature>
<evidence type="ECO:0000256" key="5">
    <source>
        <dbReference type="ARBA" id="ARBA00022475"/>
    </source>
</evidence>
<evidence type="ECO:0000256" key="13">
    <source>
        <dbReference type="ARBA" id="ARBA00023316"/>
    </source>
</evidence>
<dbReference type="GO" id="GO:0005886">
    <property type="term" value="C:plasma membrane"/>
    <property type="evidence" value="ECO:0007669"/>
    <property type="project" value="UniProtKB-SubCell"/>
</dbReference>
<comment type="function">
    <text evidence="17">Catalyzes the dephosphorylation of undecaprenyl diphosphate (UPP). Confers resistance to bacitracin.</text>
</comment>
<evidence type="ECO:0000256" key="1">
    <source>
        <dbReference type="ARBA" id="ARBA00004651"/>
    </source>
</evidence>
<protein>
    <recommendedName>
        <fullName evidence="4 17">Undecaprenyl-diphosphatase</fullName>
        <ecNumber evidence="3 17">3.6.1.27</ecNumber>
    </recommendedName>
    <alternativeName>
        <fullName evidence="15 17">Bacitracin resistance protein</fullName>
    </alternativeName>
    <alternativeName>
        <fullName evidence="14 17">Undecaprenyl pyrophosphate phosphatase</fullName>
    </alternativeName>
</protein>
<evidence type="ECO:0000256" key="10">
    <source>
        <dbReference type="ARBA" id="ARBA00022989"/>
    </source>
</evidence>
<dbReference type="OrthoDB" id="9808289at2"/>
<dbReference type="NCBIfam" id="NF001391">
    <property type="entry name" value="PRK00281.1-5"/>
    <property type="match status" value="1"/>
</dbReference>
<evidence type="ECO:0000256" key="9">
    <source>
        <dbReference type="ARBA" id="ARBA00022984"/>
    </source>
</evidence>
<reference evidence="18 19" key="1">
    <citation type="submission" date="2011-08" db="EMBL/GenBank/DDBJ databases">
        <title>The Genome Sequence of Johnsonella ignava ATCC 51276.</title>
        <authorList>
            <consortium name="The Broad Institute Genome Sequencing Platform"/>
            <person name="Earl A."/>
            <person name="Ward D."/>
            <person name="Feldgarden M."/>
            <person name="Gevers D."/>
            <person name="Izard J."/>
            <person name="Blanton J.M."/>
            <person name="Baranova O.V."/>
            <person name="Dewhirst F.E."/>
            <person name="Young S.K."/>
            <person name="Zeng Q."/>
            <person name="Gargeya S."/>
            <person name="Fitzgerald M."/>
            <person name="Haas B."/>
            <person name="Abouelleil A."/>
            <person name="Alvarado L."/>
            <person name="Arachchi H.M."/>
            <person name="Berlin A."/>
            <person name="Brown A."/>
            <person name="Chapman S.B."/>
            <person name="Chen Z."/>
            <person name="Dunbar C."/>
            <person name="Freedman E."/>
            <person name="Gearin G."/>
            <person name="Gellesch M."/>
            <person name="Goldberg J."/>
            <person name="Griggs A."/>
            <person name="Gujja S."/>
            <person name="Heiman D."/>
            <person name="Howarth C."/>
            <person name="Larson L."/>
            <person name="Lui A."/>
            <person name="MacDonald P.J.P."/>
            <person name="Montmayeur A."/>
            <person name="Murphy C."/>
            <person name="Neiman D."/>
            <person name="Pearson M."/>
            <person name="Priest M."/>
            <person name="Roberts A."/>
            <person name="Saif S."/>
            <person name="Shea T."/>
            <person name="Shenoy N."/>
            <person name="Sisk P."/>
            <person name="Stolte C."/>
            <person name="Sykes S."/>
            <person name="Wortman J."/>
            <person name="Nusbaum C."/>
            <person name="Birren B."/>
        </authorList>
    </citation>
    <scope>NUCLEOTIDE SEQUENCE [LARGE SCALE GENOMIC DNA]</scope>
    <source>
        <strain evidence="18 19">ATCC 51276</strain>
    </source>
</reference>
<keyword evidence="19" id="KW-1185">Reference proteome</keyword>
<sequence>MDIIQLLKVIVLGIVEGLTEWLPISSTTHIKLVDDIIKFNATESFKEVFIVFIQLGPMLAVAITYFQKLNPFDPAKNSPKKKASFVLWLKIIIAALPAAILGVLLDDWIDAHFSSTLINSLMLIIYGLIFIVYENINRNKQPEITKTGQIGYQTALYIGMCQVLALIPGTSRSGVTILGAMMLGCSRSISVEFSFLIGIPILFGAGVLKLLKYALSIQFHFDLLEIVYLLTGCLVSFIVAAYTISYFLNWIKKHNFKPFGYYRIALGIVTLIWFGLRALVK</sequence>
<keyword evidence="5 17" id="KW-1003">Cell membrane</keyword>
<dbReference type="STRING" id="679200.HMPREF9333_01838"/>
<evidence type="ECO:0000256" key="7">
    <source>
        <dbReference type="ARBA" id="ARBA00022801"/>
    </source>
</evidence>
<evidence type="ECO:0000256" key="4">
    <source>
        <dbReference type="ARBA" id="ARBA00021581"/>
    </source>
</evidence>
<dbReference type="EMBL" id="ACZL01000031">
    <property type="protein sequence ID" value="EHI54991.1"/>
    <property type="molecule type" value="Genomic_DNA"/>
</dbReference>
<dbReference type="PANTHER" id="PTHR30622">
    <property type="entry name" value="UNDECAPRENYL-DIPHOSPHATASE"/>
    <property type="match status" value="1"/>
</dbReference>
<evidence type="ECO:0000313" key="18">
    <source>
        <dbReference type="EMBL" id="EHI54991.1"/>
    </source>
</evidence>
<proteinExistence type="inferred from homology"/>
<dbReference type="Proteomes" id="UP000003011">
    <property type="component" value="Unassembled WGS sequence"/>
</dbReference>
<feature type="transmembrane region" description="Helical" evidence="17">
    <location>
        <begin position="191"/>
        <end position="211"/>
    </location>
</feature>
<dbReference type="eggNOG" id="COG1968">
    <property type="taxonomic scope" value="Bacteria"/>
</dbReference>
<keyword evidence="11 17" id="KW-0472">Membrane</keyword>
<dbReference type="RefSeq" id="WP_005541633.1">
    <property type="nucleotide sequence ID" value="NZ_JH378836.1"/>
</dbReference>
<comment type="caution">
    <text evidence="18">The sequence shown here is derived from an EMBL/GenBank/DDBJ whole genome shotgun (WGS) entry which is preliminary data.</text>
</comment>
<dbReference type="PATRIC" id="fig|679200.3.peg.1944"/>
<evidence type="ECO:0000256" key="8">
    <source>
        <dbReference type="ARBA" id="ARBA00022960"/>
    </source>
</evidence>
<gene>
    <name evidence="17" type="primary">uppP</name>
    <name evidence="18" type="ORF">HMPREF9333_01838</name>
</gene>
<evidence type="ECO:0000256" key="2">
    <source>
        <dbReference type="ARBA" id="ARBA00010621"/>
    </source>
</evidence>
<comment type="catalytic activity">
    <reaction evidence="16 17">
        <text>di-trans,octa-cis-undecaprenyl diphosphate + H2O = di-trans,octa-cis-undecaprenyl phosphate + phosphate + H(+)</text>
        <dbReference type="Rhea" id="RHEA:28094"/>
        <dbReference type="ChEBI" id="CHEBI:15377"/>
        <dbReference type="ChEBI" id="CHEBI:15378"/>
        <dbReference type="ChEBI" id="CHEBI:43474"/>
        <dbReference type="ChEBI" id="CHEBI:58405"/>
        <dbReference type="ChEBI" id="CHEBI:60392"/>
        <dbReference type="EC" id="3.6.1.27"/>
    </reaction>
</comment>
<evidence type="ECO:0000256" key="17">
    <source>
        <dbReference type="HAMAP-Rule" id="MF_01006"/>
    </source>
</evidence>
<keyword evidence="8 17" id="KW-0133">Cell shape</keyword>
<keyword evidence="9 17" id="KW-0573">Peptidoglycan synthesis</keyword>
<keyword evidence="6 17" id="KW-0812">Transmembrane</keyword>
<keyword evidence="7 17" id="KW-0378">Hydrolase</keyword>
<evidence type="ECO:0000256" key="16">
    <source>
        <dbReference type="ARBA" id="ARBA00047594"/>
    </source>
</evidence>
<dbReference type="HOGENOM" id="CLU_060296_2_0_9"/>
<dbReference type="AlphaFoldDB" id="G5GJU8"/>
<keyword evidence="10 17" id="KW-1133">Transmembrane helix</keyword>
<dbReference type="GO" id="GO:0071555">
    <property type="term" value="P:cell wall organization"/>
    <property type="evidence" value="ECO:0007669"/>
    <property type="project" value="UniProtKB-KW"/>
</dbReference>
<feature type="transmembrane region" description="Helical" evidence="17">
    <location>
        <begin position="87"/>
        <end position="105"/>
    </location>
</feature>
<feature type="transmembrane region" description="Helical" evidence="17">
    <location>
        <begin position="154"/>
        <end position="171"/>
    </location>
</feature>
<organism evidence="18 19">
    <name type="scientific">Johnsonella ignava ATCC 51276</name>
    <dbReference type="NCBI Taxonomy" id="679200"/>
    <lineage>
        <taxon>Bacteria</taxon>
        <taxon>Bacillati</taxon>
        <taxon>Bacillota</taxon>
        <taxon>Clostridia</taxon>
        <taxon>Lachnospirales</taxon>
        <taxon>Lachnospiraceae</taxon>
        <taxon>Johnsonella</taxon>
    </lineage>
</organism>
<name>G5GJU8_9FIRM</name>
<evidence type="ECO:0000256" key="15">
    <source>
        <dbReference type="ARBA" id="ARBA00032932"/>
    </source>
</evidence>
<dbReference type="GO" id="GO:0008360">
    <property type="term" value="P:regulation of cell shape"/>
    <property type="evidence" value="ECO:0007669"/>
    <property type="project" value="UniProtKB-KW"/>
</dbReference>
<dbReference type="InterPro" id="IPR003824">
    <property type="entry name" value="UppP"/>
</dbReference>
<keyword evidence="13 17" id="KW-0961">Cell wall biogenesis/degradation</keyword>
<dbReference type="GO" id="GO:0009252">
    <property type="term" value="P:peptidoglycan biosynthetic process"/>
    <property type="evidence" value="ECO:0007669"/>
    <property type="project" value="UniProtKB-KW"/>
</dbReference>
<evidence type="ECO:0000256" key="14">
    <source>
        <dbReference type="ARBA" id="ARBA00032707"/>
    </source>
</evidence>
<feature type="transmembrane region" description="Helical" evidence="17">
    <location>
        <begin position="48"/>
        <end position="66"/>
    </location>
</feature>
<comment type="similarity">
    <text evidence="2 17">Belongs to the UppP family.</text>
</comment>
<dbReference type="Pfam" id="PF02673">
    <property type="entry name" value="BacA"/>
    <property type="match status" value="1"/>
</dbReference>
<feature type="transmembrane region" description="Helical" evidence="17">
    <location>
        <begin position="260"/>
        <end position="280"/>
    </location>
</feature>
<dbReference type="EC" id="3.6.1.27" evidence="3 17"/>
<comment type="miscellaneous">
    <text evidence="17">Bacitracin is thought to be involved in the inhibition of peptidoglycan synthesis by sequestering undecaprenyl diphosphate, thereby reducing the pool of lipid carrier available.</text>
</comment>
<feature type="transmembrane region" description="Helical" evidence="17">
    <location>
        <begin position="111"/>
        <end position="133"/>
    </location>
</feature>
<evidence type="ECO:0000256" key="6">
    <source>
        <dbReference type="ARBA" id="ARBA00022692"/>
    </source>
</evidence>